<evidence type="ECO:0000256" key="1">
    <source>
        <dbReference type="SAM" id="MobiDB-lite"/>
    </source>
</evidence>
<dbReference type="GeneID" id="39583304"/>
<reference evidence="2 3" key="1">
    <citation type="journal article" date="2018" name="Mol. Ecol.">
        <title>The obligate alkalophilic soda-lake fungus Sodiomyces alkalinus has shifted to a protein diet.</title>
        <authorList>
            <person name="Grum-Grzhimaylo A.A."/>
            <person name="Falkoski D.L."/>
            <person name="van den Heuvel J."/>
            <person name="Valero-Jimenez C.A."/>
            <person name="Min B."/>
            <person name="Choi I.G."/>
            <person name="Lipzen A."/>
            <person name="Daum C.G."/>
            <person name="Aanen D.K."/>
            <person name="Tsang A."/>
            <person name="Henrissat B."/>
            <person name="Bilanenko E.N."/>
            <person name="de Vries R.P."/>
            <person name="van Kan J.A.L."/>
            <person name="Grigoriev I.V."/>
            <person name="Debets A.J.M."/>
        </authorList>
    </citation>
    <scope>NUCLEOTIDE SEQUENCE [LARGE SCALE GENOMIC DNA]</scope>
    <source>
        <strain evidence="2 3">F11</strain>
    </source>
</reference>
<dbReference type="InterPro" id="IPR027417">
    <property type="entry name" value="P-loop_NTPase"/>
</dbReference>
<evidence type="ECO:0000313" key="3">
    <source>
        <dbReference type="Proteomes" id="UP000272025"/>
    </source>
</evidence>
<dbReference type="SUPFAM" id="SSF52540">
    <property type="entry name" value="P-loop containing nucleoside triphosphate hydrolases"/>
    <property type="match status" value="1"/>
</dbReference>
<proteinExistence type="predicted"/>
<dbReference type="Gene3D" id="3.40.50.300">
    <property type="entry name" value="P-loop containing nucleotide triphosphate hydrolases"/>
    <property type="match status" value="1"/>
</dbReference>
<dbReference type="AlphaFoldDB" id="A0A3N2Q250"/>
<organism evidence="2 3">
    <name type="scientific">Sodiomyces alkalinus (strain CBS 110278 / VKM F-3762 / F11)</name>
    <name type="common">Alkaliphilic filamentous fungus</name>
    <dbReference type="NCBI Taxonomy" id="1314773"/>
    <lineage>
        <taxon>Eukaryota</taxon>
        <taxon>Fungi</taxon>
        <taxon>Dikarya</taxon>
        <taxon>Ascomycota</taxon>
        <taxon>Pezizomycotina</taxon>
        <taxon>Sordariomycetes</taxon>
        <taxon>Hypocreomycetidae</taxon>
        <taxon>Glomerellales</taxon>
        <taxon>Plectosphaerellaceae</taxon>
        <taxon>Sodiomyces</taxon>
    </lineage>
</organism>
<dbReference type="OrthoDB" id="538223at2759"/>
<gene>
    <name evidence="2" type="ORF">SODALDRAFT_376566</name>
</gene>
<evidence type="ECO:0000313" key="2">
    <source>
        <dbReference type="EMBL" id="ROT40812.1"/>
    </source>
</evidence>
<sequence length="534" mass="59123">MSTQKAALSIATAAKPHRPSSARQSHCQDGGHFGEIDAKLRPVLHAGGDDDACQRKEMNGLRLLPPLVDASVWYRHLQGMQQPDTEPETAADDCGRRLLSAQTPPGFGSAYMSQTGRRPRLFQMSPLTTVNRRPDPGPGRCPITNGVTARRVGWQAEPCLHAVAACRIIMEGLGVAANVIAVVDLSVKVATLCLQYSREVEHLGTALRAAQHLLEGNNGQPLSTSRGLVGSFRDCIAELKRLEKKLGPNTARTAIRRFGFRALRWPFSSKEVDQLLASLERHERTILLGLQIDQTAILVGIQEGVRRLGLQPTEDASISRNPHCMVPFPPDPDFVHRPAIEEWMQAQYSQTGRRLALVGMGGFGKSQLAIEFAHRVHADNPGTSVFWVYGSARATFEESYRALADVLALPRRHEPEVDVLALVRDWLQRDDISPWFMVVDNADDTGVFFLDNGHDAPRLNFLRKRLEGKPDEAAAMNLARALDFIPLAVNQAAVYINRRSPRVTTESYLEEFLRSEKRKDSLFRSDKGDLGGMA</sequence>
<name>A0A3N2Q250_SODAK</name>
<accession>A0A3N2Q250</accession>
<evidence type="ECO:0008006" key="4">
    <source>
        <dbReference type="Google" id="ProtNLM"/>
    </source>
</evidence>
<dbReference type="STRING" id="1314773.A0A3N2Q250"/>
<feature type="region of interest" description="Disordered" evidence="1">
    <location>
        <begin position="1"/>
        <end position="33"/>
    </location>
</feature>
<dbReference type="RefSeq" id="XP_028468618.1">
    <property type="nucleotide sequence ID" value="XM_028614827.1"/>
</dbReference>
<dbReference type="Proteomes" id="UP000272025">
    <property type="component" value="Unassembled WGS sequence"/>
</dbReference>
<dbReference type="EMBL" id="ML119052">
    <property type="protein sequence ID" value="ROT40812.1"/>
    <property type="molecule type" value="Genomic_DNA"/>
</dbReference>
<keyword evidence="3" id="KW-1185">Reference proteome</keyword>
<protein>
    <recommendedName>
        <fullName evidence="4">NB-ARC domain-containing protein</fullName>
    </recommendedName>
</protein>